<dbReference type="EMBL" id="JBGNUJ010000003">
    <property type="protein sequence ID" value="KAL3962603.1"/>
    <property type="molecule type" value="Genomic_DNA"/>
</dbReference>
<sequence length="83" mass="9076">MKSSLAVLVTLCAGAAYGETFLGTCHEKKCRVLLSTTPIGWTGRVYRDKQVFQTMACSAPTKCYQDGTACIWDKSANYVRCVA</sequence>
<name>A0ACC4E503_PURLI</name>
<accession>A0ACC4E503</accession>
<protein>
    <submittedName>
        <fullName evidence="1">Uncharacterized protein</fullName>
    </submittedName>
</protein>
<keyword evidence="2" id="KW-1185">Reference proteome</keyword>
<dbReference type="Proteomes" id="UP001638806">
    <property type="component" value="Unassembled WGS sequence"/>
</dbReference>
<evidence type="ECO:0000313" key="2">
    <source>
        <dbReference type="Proteomes" id="UP001638806"/>
    </source>
</evidence>
<organism evidence="1 2">
    <name type="scientific">Purpureocillium lilacinum</name>
    <name type="common">Paecilomyces lilacinus</name>
    <dbReference type="NCBI Taxonomy" id="33203"/>
    <lineage>
        <taxon>Eukaryota</taxon>
        <taxon>Fungi</taxon>
        <taxon>Dikarya</taxon>
        <taxon>Ascomycota</taxon>
        <taxon>Pezizomycotina</taxon>
        <taxon>Sordariomycetes</taxon>
        <taxon>Hypocreomycetidae</taxon>
        <taxon>Hypocreales</taxon>
        <taxon>Ophiocordycipitaceae</taxon>
        <taxon>Purpureocillium</taxon>
    </lineage>
</organism>
<reference evidence="1" key="1">
    <citation type="submission" date="2024-12" db="EMBL/GenBank/DDBJ databases">
        <title>Comparative genomics and development of molecular markers within Purpureocillium lilacinum and among Purpureocillium species.</title>
        <authorList>
            <person name="Yeh Z.-Y."/>
            <person name="Ni N.-T."/>
            <person name="Lo P.-H."/>
            <person name="Mushyakhwo K."/>
            <person name="Lin C.-F."/>
            <person name="Nai Y.-S."/>
        </authorList>
    </citation>
    <scope>NUCLEOTIDE SEQUENCE</scope>
    <source>
        <strain evidence="1">NCHU-NPUST-175</strain>
    </source>
</reference>
<comment type="caution">
    <text evidence="1">The sequence shown here is derived from an EMBL/GenBank/DDBJ whole genome shotgun (WGS) entry which is preliminary data.</text>
</comment>
<proteinExistence type="predicted"/>
<evidence type="ECO:0000313" key="1">
    <source>
        <dbReference type="EMBL" id="KAL3962603.1"/>
    </source>
</evidence>
<gene>
    <name evidence="1" type="ORF">ACCO45_004126</name>
</gene>